<proteinExistence type="inferred from homology"/>
<dbReference type="Proteomes" id="UP000195106">
    <property type="component" value="Unassembled WGS sequence"/>
</dbReference>
<evidence type="ECO:0000256" key="8">
    <source>
        <dbReference type="ARBA" id="ARBA00022989"/>
    </source>
</evidence>
<feature type="transmembrane region" description="Helical" evidence="14">
    <location>
        <begin position="115"/>
        <end position="133"/>
    </location>
</feature>
<evidence type="ECO:0000256" key="10">
    <source>
        <dbReference type="ARBA" id="ARBA00023136"/>
    </source>
</evidence>
<keyword evidence="5 14" id="KW-0812">Transmembrane</keyword>
<reference evidence="15 16" key="1">
    <citation type="submission" date="2016-08" db="EMBL/GenBank/DDBJ databases">
        <title>Genome sequence of Clavibacter michiganensis spp. strain CASJ009.</title>
        <authorList>
            <person name="Thapa S.P."/>
            <person name="Coaker G."/>
        </authorList>
    </citation>
    <scope>NUCLEOTIDE SEQUENCE [LARGE SCALE GENOMIC DNA]</scope>
    <source>
        <strain evidence="15">CASJ009</strain>
    </source>
</reference>
<evidence type="ECO:0000256" key="3">
    <source>
        <dbReference type="ARBA" id="ARBA00022448"/>
    </source>
</evidence>
<feature type="transmembrane region" description="Helical" evidence="14">
    <location>
        <begin position="50"/>
        <end position="68"/>
    </location>
</feature>
<evidence type="ECO:0000256" key="4">
    <source>
        <dbReference type="ARBA" id="ARBA00022538"/>
    </source>
</evidence>
<keyword evidence="9" id="KW-0406">Ion transport</keyword>
<dbReference type="GO" id="GO:0016020">
    <property type="term" value="C:membrane"/>
    <property type="evidence" value="ECO:0007669"/>
    <property type="project" value="UniProtKB-SubCell"/>
</dbReference>
<evidence type="ECO:0000256" key="5">
    <source>
        <dbReference type="ARBA" id="ARBA00022692"/>
    </source>
</evidence>
<evidence type="ECO:0000313" key="15">
    <source>
        <dbReference type="EMBL" id="OUE10393.1"/>
    </source>
</evidence>
<gene>
    <name evidence="15" type="ORF">CMsap09_15725</name>
</gene>
<dbReference type="InterPro" id="IPR010617">
    <property type="entry name" value="TMEM175-like"/>
</dbReference>
<evidence type="ECO:0000256" key="11">
    <source>
        <dbReference type="ARBA" id="ARBA00023303"/>
    </source>
</evidence>
<dbReference type="Pfam" id="PF06736">
    <property type="entry name" value="TMEM175"/>
    <property type="match status" value="1"/>
</dbReference>
<name>A0A251XYQ2_9MICO</name>
<evidence type="ECO:0000256" key="6">
    <source>
        <dbReference type="ARBA" id="ARBA00022826"/>
    </source>
</evidence>
<evidence type="ECO:0000256" key="1">
    <source>
        <dbReference type="ARBA" id="ARBA00004141"/>
    </source>
</evidence>
<keyword evidence="11" id="KW-0407">Ion channel</keyword>
<dbReference type="GO" id="GO:0015252">
    <property type="term" value="F:proton channel activity"/>
    <property type="evidence" value="ECO:0007669"/>
    <property type="project" value="InterPro"/>
</dbReference>
<keyword evidence="8 14" id="KW-1133">Transmembrane helix</keyword>
<feature type="transmembrane region" description="Helical" evidence="14">
    <location>
        <begin position="184"/>
        <end position="210"/>
    </location>
</feature>
<evidence type="ECO:0000256" key="14">
    <source>
        <dbReference type="SAM" id="Phobius"/>
    </source>
</evidence>
<evidence type="ECO:0000256" key="9">
    <source>
        <dbReference type="ARBA" id="ARBA00023065"/>
    </source>
</evidence>
<evidence type="ECO:0000256" key="13">
    <source>
        <dbReference type="SAM" id="MobiDB-lite"/>
    </source>
</evidence>
<comment type="similarity">
    <text evidence="2">Belongs to the TMEM175 family.</text>
</comment>
<keyword evidence="3" id="KW-0813">Transport</keyword>
<dbReference type="GO" id="GO:0005267">
    <property type="term" value="F:potassium channel activity"/>
    <property type="evidence" value="ECO:0007669"/>
    <property type="project" value="UniProtKB-KW"/>
</dbReference>
<evidence type="ECO:0000256" key="12">
    <source>
        <dbReference type="ARBA" id="ARBA00034430"/>
    </source>
</evidence>
<evidence type="ECO:0000256" key="7">
    <source>
        <dbReference type="ARBA" id="ARBA00022958"/>
    </source>
</evidence>
<sequence>MSSERGLERLVAFSDAVVAIAITLVVLPLVDTARDVDGGSVADFVRENAAPLGAAALSFVVIAALWQAHHAVLGRIRALTRGMMRANWLWLAAIVFLPLPTVLIVGAAQEDRLGVVIYIATMLVASASLAVLAELGIRAGAALDDDDAAADTSGADRTGRDHDPDQVPPSHAALRRSRWIPTGLMALALVLAAAVPGVGTWALLVLLVTIPLERLGRPRRRPRRTPPIR</sequence>
<dbReference type="EMBL" id="MDHJ01000001">
    <property type="protein sequence ID" value="OUE10393.1"/>
    <property type="molecule type" value="Genomic_DNA"/>
</dbReference>
<comment type="subcellular location">
    <subcellularLocation>
        <location evidence="1">Membrane</location>
        <topology evidence="1">Multi-pass membrane protein</topology>
    </subcellularLocation>
</comment>
<dbReference type="AlphaFoldDB" id="A0A251XYQ2"/>
<evidence type="ECO:0000313" key="16">
    <source>
        <dbReference type="Proteomes" id="UP000195106"/>
    </source>
</evidence>
<protein>
    <recommendedName>
        <fullName evidence="17">DUF1211 domain-containing protein</fullName>
    </recommendedName>
</protein>
<organism evidence="15 16">
    <name type="scientific">Clavibacter michiganensis</name>
    <dbReference type="NCBI Taxonomy" id="28447"/>
    <lineage>
        <taxon>Bacteria</taxon>
        <taxon>Bacillati</taxon>
        <taxon>Actinomycetota</taxon>
        <taxon>Actinomycetes</taxon>
        <taxon>Micrococcales</taxon>
        <taxon>Microbacteriaceae</taxon>
        <taxon>Clavibacter</taxon>
    </lineage>
</organism>
<feature type="transmembrane region" description="Helical" evidence="14">
    <location>
        <begin position="12"/>
        <end position="30"/>
    </location>
</feature>
<keyword evidence="7" id="KW-0630">Potassium</keyword>
<evidence type="ECO:0008006" key="17">
    <source>
        <dbReference type="Google" id="ProtNLM"/>
    </source>
</evidence>
<feature type="region of interest" description="Disordered" evidence="13">
    <location>
        <begin position="147"/>
        <end position="172"/>
    </location>
</feature>
<keyword evidence="6" id="KW-0631">Potassium channel</keyword>
<feature type="transmembrane region" description="Helical" evidence="14">
    <location>
        <begin position="88"/>
        <end position="109"/>
    </location>
</feature>
<evidence type="ECO:0000256" key="2">
    <source>
        <dbReference type="ARBA" id="ARBA00006920"/>
    </source>
</evidence>
<comment type="catalytic activity">
    <reaction evidence="12">
        <text>K(+)(in) = K(+)(out)</text>
        <dbReference type="Rhea" id="RHEA:29463"/>
        <dbReference type="ChEBI" id="CHEBI:29103"/>
    </reaction>
</comment>
<keyword evidence="10 14" id="KW-0472">Membrane</keyword>
<comment type="caution">
    <text evidence="15">The sequence shown here is derived from an EMBL/GenBank/DDBJ whole genome shotgun (WGS) entry which is preliminary data.</text>
</comment>
<keyword evidence="4" id="KW-0633">Potassium transport</keyword>
<accession>A0A251XYQ2</accession>